<feature type="domain" description="Cytoskeleton protein RodZ-like C-terminal" evidence="3">
    <location>
        <begin position="253"/>
        <end position="323"/>
    </location>
</feature>
<keyword evidence="2" id="KW-0472">Membrane</keyword>
<sequence length="326" mass="33682">MNDLLDSAEIPAGTDGVDGADAADGFADARLSQPVPLAGTLGQSLSAARQARGLSVADVAQAIKFGARQIEAVERDDFSKLPGATMVRGFIRSYAKLLHIDPVALLALYDKQVPAAIAAIAVLPDAGAPLPQFGGRGNPLFRFWLPASSIVVLLVAIGVYFFWQPLPLSMPSAAVPSEPADATGLPPADGGSASEPVSALPATAEALAAASSSGMPVTLTPSETGAATAIPASPGMVATGATSAVDPEAHRLVFVFDQVSWVEVKDATANVIFAQNNLPGTQQVISGRPPFAVVVGNAPHVRLLYEDRQVDLQPYTKVDVARFNLE</sequence>
<gene>
    <name evidence="4" type="ORF">SDENCHOL_11273</name>
</gene>
<dbReference type="InterPro" id="IPR025194">
    <property type="entry name" value="RodZ-like_C"/>
</dbReference>
<dbReference type="PANTHER" id="PTHR34475">
    <property type="match status" value="1"/>
</dbReference>
<dbReference type="CDD" id="cd00093">
    <property type="entry name" value="HTH_XRE"/>
    <property type="match status" value="1"/>
</dbReference>
<dbReference type="Gene3D" id="1.10.260.40">
    <property type="entry name" value="lambda repressor-like DNA-binding domains"/>
    <property type="match status" value="1"/>
</dbReference>
<protein>
    <recommendedName>
        <fullName evidence="3">Cytoskeleton protein RodZ-like C-terminal domain-containing protein</fullName>
    </recommendedName>
</protein>
<evidence type="ECO:0000313" key="4">
    <source>
        <dbReference type="EMBL" id="SMB25487.1"/>
    </source>
</evidence>
<name>A0A7Z7MV42_9PROT</name>
<evidence type="ECO:0000313" key="5">
    <source>
        <dbReference type="Proteomes" id="UP000242886"/>
    </source>
</evidence>
<dbReference type="Pfam" id="PF13413">
    <property type="entry name" value="HTH_25"/>
    <property type="match status" value="1"/>
</dbReference>
<feature type="region of interest" description="Disordered" evidence="1">
    <location>
        <begin position="177"/>
        <end position="196"/>
    </location>
</feature>
<accession>A0A7Z7MV42</accession>
<reference evidence="4" key="1">
    <citation type="submission" date="2017-03" db="EMBL/GenBank/DDBJ databases">
        <authorList>
            <consortium name="AG Boll"/>
        </authorList>
    </citation>
    <scope>NUCLEOTIDE SEQUENCE [LARGE SCALE GENOMIC DNA]</scope>
    <source>
        <strain evidence="4">Chol</strain>
    </source>
</reference>
<evidence type="ECO:0000256" key="2">
    <source>
        <dbReference type="SAM" id="Phobius"/>
    </source>
</evidence>
<dbReference type="InterPro" id="IPR001387">
    <property type="entry name" value="Cro/C1-type_HTH"/>
</dbReference>
<dbReference type="Proteomes" id="UP000242886">
    <property type="component" value="Chromosome SDENCHOL"/>
</dbReference>
<proteinExistence type="predicted"/>
<evidence type="ECO:0000256" key="1">
    <source>
        <dbReference type="SAM" id="MobiDB-lite"/>
    </source>
</evidence>
<dbReference type="RefSeq" id="WP_154716475.1">
    <property type="nucleotide sequence ID" value="NZ_LT837803.1"/>
</dbReference>
<keyword evidence="2" id="KW-0812">Transmembrane</keyword>
<feature type="transmembrane region" description="Helical" evidence="2">
    <location>
        <begin position="143"/>
        <end position="163"/>
    </location>
</feature>
<keyword evidence="5" id="KW-1185">Reference proteome</keyword>
<dbReference type="PANTHER" id="PTHR34475:SF1">
    <property type="entry name" value="CYTOSKELETON PROTEIN RODZ"/>
    <property type="match status" value="1"/>
</dbReference>
<dbReference type="EMBL" id="LT837803">
    <property type="protein sequence ID" value="SMB25487.1"/>
    <property type="molecule type" value="Genomic_DNA"/>
</dbReference>
<dbReference type="GO" id="GO:0003677">
    <property type="term" value="F:DNA binding"/>
    <property type="evidence" value="ECO:0007669"/>
    <property type="project" value="InterPro"/>
</dbReference>
<keyword evidence="2" id="KW-1133">Transmembrane helix</keyword>
<dbReference type="Pfam" id="PF13464">
    <property type="entry name" value="RodZ_C"/>
    <property type="match status" value="1"/>
</dbReference>
<dbReference type="InterPro" id="IPR050400">
    <property type="entry name" value="Bact_Cytoskel_RodZ"/>
</dbReference>
<organism evidence="4 5">
    <name type="scientific">Sterolibacterium denitrificans</name>
    <dbReference type="NCBI Taxonomy" id="157592"/>
    <lineage>
        <taxon>Bacteria</taxon>
        <taxon>Pseudomonadati</taxon>
        <taxon>Pseudomonadota</taxon>
        <taxon>Betaproteobacteria</taxon>
        <taxon>Nitrosomonadales</taxon>
        <taxon>Sterolibacteriaceae</taxon>
        <taxon>Sterolibacterium</taxon>
    </lineage>
</organism>
<dbReference type="AlphaFoldDB" id="A0A7Z7MV42"/>
<dbReference type="InterPro" id="IPR010982">
    <property type="entry name" value="Lambda_DNA-bd_dom_sf"/>
</dbReference>
<evidence type="ECO:0000259" key="3">
    <source>
        <dbReference type="Pfam" id="PF13464"/>
    </source>
</evidence>